<protein>
    <recommendedName>
        <fullName evidence="3">Palmitoyl-protein thioesterase 1</fullName>
        <ecNumber evidence="2">3.1.2.22</ecNumber>
    </recommendedName>
    <alternativeName>
        <fullName evidence="8">Palmitoyl-protein hydrolase 1</fullName>
    </alternativeName>
</protein>
<keyword evidence="12" id="KW-1185">Reference proteome</keyword>
<evidence type="ECO:0000256" key="7">
    <source>
        <dbReference type="ARBA" id="ARBA00023180"/>
    </source>
</evidence>
<reference evidence="11" key="1">
    <citation type="journal article" date="2020" name="Fungal Divers.">
        <title>Resolving the Mortierellaceae phylogeny through synthesis of multi-gene phylogenetics and phylogenomics.</title>
        <authorList>
            <person name="Vandepol N."/>
            <person name="Liber J."/>
            <person name="Desiro A."/>
            <person name="Na H."/>
            <person name="Kennedy M."/>
            <person name="Barry K."/>
            <person name="Grigoriev I.V."/>
            <person name="Miller A.N."/>
            <person name="O'Donnell K."/>
            <person name="Stajich J.E."/>
            <person name="Bonito G."/>
        </authorList>
    </citation>
    <scope>NUCLEOTIDE SEQUENCE</scope>
    <source>
        <strain evidence="11">CK1249</strain>
    </source>
</reference>
<dbReference type="PROSITE" id="PS51257">
    <property type="entry name" value="PROKAR_LIPOPROTEIN"/>
    <property type="match status" value="1"/>
</dbReference>
<proteinExistence type="inferred from homology"/>
<dbReference type="EC" id="3.1.2.22" evidence="2"/>
<dbReference type="Proteomes" id="UP000738359">
    <property type="component" value="Unassembled WGS sequence"/>
</dbReference>
<keyword evidence="7" id="KW-0325">Glycoprotein</keyword>
<evidence type="ECO:0000256" key="8">
    <source>
        <dbReference type="ARBA" id="ARBA00031934"/>
    </source>
</evidence>
<dbReference type="FunFam" id="3.40.50.1820:FF:000107">
    <property type="entry name" value="Palmitoyl-protein thioesterase 1"/>
    <property type="match status" value="1"/>
</dbReference>
<dbReference type="InterPro" id="IPR029058">
    <property type="entry name" value="AB_hydrolase_fold"/>
</dbReference>
<name>A0A9P6LZ75_MORAP</name>
<feature type="region of interest" description="Disordered" evidence="9">
    <location>
        <begin position="316"/>
        <end position="356"/>
    </location>
</feature>
<evidence type="ECO:0000256" key="6">
    <source>
        <dbReference type="ARBA" id="ARBA00023157"/>
    </source>
</evidence>
<evidence type="ECO:0000256" key="4">
    <source>
        <dbReference type="ARBA" id="ARBA00022729"/>
    </source>
</evidence>
<dbReference type="Gene3D" id="3.40.50.1820">
    <property type="entry name" value="alpha/beta hydrolase"/>
    <property type="match status" value="1"/>
</dbReference>
<dbReference type="EMBL" id="JAAAHY010001052">
    <property type="protein sequence ID" value="KAF9953308.1"/>
    <property type="molecule type" value="Genomic_DNA"/>
</dbReference>
<evidence type="ECO:0000313" key="12">
    <source>
        <dbReference type="Proteomes" id="UP000738359"/>
    </source>
</evidence>
<dbReference type="Pfam" id="PF02089">
    <property type="entry name" value="Palm_thioest"/>
    <property type="match status" value="1"/>
</dbReference>
<evidence type="ECO:0000256" key="2">
    <source>
        <dbReference type="ARBA" id="ARBA00012423"/>
    </source>
</evidence>
<dbReference type="PRINTS" id="PR00414">
    <property type="entry name" value="PPTHIESTRASE"/>
</dbReference>
<evidence type="ECO:0000256" key="5">
    <source>
        <dbReference type="ARBA" id="ARBA00022801"/>
    </source>
</evidence>
<dbReference type="InterPro" id="IPR002472">
    <property type="entry name" value="Palm_thioest"/>
</dbReference>
<comment type="caution">
    <text evidence="11">The sequence shown here is derived from an EMBL/GenBank/DDBJ whole genome shotgun (WGS) entry which is preliminary data.</text>
</comment>
<evidence type="ECO:0000256" key="3">
    <source>
        <dbReference type="ARBA" id="ARBA00014212"/>
    </source>
</evidence>
<feature type="compositionally biased region" description="Basic residues" evidence="9">
    <location>
        <begin position="330"/>
        <end position="353"/>
    </location>
</feature>
<dbReference type="PANTHER" id="PTHR11247">
    <property type="entry name" value="PALMITOYL-PROTEIN THIOESTERASE/DOLICHYLDIPHOSPHATASE 1"/>
    <property type="match status" value="1"/>
</dbReference>
<evidence type="ECO:0000256" key="10">
    <source>
        <dbReference type="SAM" id="SignalP"/>
    </source>
</evidence>
<comment type="similarity">
    <text evidence="1">Belongs to the palmitoyl-protein thioesterase family.</text>
</comment>
<dbReference type="SUPFAM" id="SSF53474">
    <property type="entry name" value="alpha/beta-Hydrolases"/>
    <property type="match status" value="1"/>
</dbReference>
<evidence type="ECO:0000313" key="11">
    <source>
        <dbReference type="EMBL" id="KAF9953308.1"/>
    </source>
</evidence>
<keyword evidence="6" id="KW-1015">Disulfide bond</keyword>
<dbReference type="PANTHER" id="PTHR11247:SF8">
    <property type="entry name" value="PALMITOYL-PROTEIN THIOESTERASE 1"/>
    <property type="match status" value="1"/>
</dbReference>
<feature type="chain" id="PRO_5040256582" description="Palmitoyl-protein thioesterase 1" evidence="10">
    <location>
        <begin position="28"/>
        <end position="371"/>
    </location>
</feature>
<accession>A0A9P6LZ75</accession>
<keyword evidence="5" id="KW-0378">Hydrolase</keyword>
<dbReference type="OrthoDB" id="10263094at2759"/>
<evidence type="ECO:0000256" key="1">
    <source>
        <dbReference type="ARBA" id="ARBA00010758"/>
    </source>
</evidence>
<gene>
    <name evidence="11" type="ORF">BGZ70_000301</name>
</gene>
<feature type="signal peptide" evidence="10">
    <location>
        <begin position="1"/>
        <end position="27"/>
    </location>
</feature>
<dbReference type="GO" id="GO:0008474">
    <property type="term" value="F:palmitoyl-(protein) hydrolase activity"/>
    <property type="evidence" value="ECO:0007669"/>
    <property type="project" value="UniProtKB-EC"/>
</dbReference>
<keyword evidence="4 10" id="KW-0732">Signal</keyword>
<evidence type="ECO:0000256" key="9">
    <source>
        <dbReference type="SAM" id="MobiDB-lite"/>
    </source>
</evidence>
<dbReference type="AlphaFoldDB" id="A0A9P6LZ75"/>
<organism evidence="11 12">
    <name type="scientific">Mortierella alpina</name>
    <name type="common">Oleaginous fungus</name>
    <name type="synonym">Mortierella renispora</name>
    <dbReference type="NCBI Taxonomy" id="64518"/>
    <lineage>
        <taxon>Eukaryota</taxon>
        <taxon>Fungi</taxon>
        <taxon>Fungi incertae sedis</taxon>
        <taxon>Mucoromycota</taxon>
        <taxon>Mortierellomycotina</taxon>
        <taxon>Mortierellomycetes</taxon>
        <taxon>Mortierellales</taxon>
        <taxon>Mortierellaceae</taxon>
        <taxon>Mortierella</taxon>
    </lineage>
</organism>
<sequence length="371" mass="41409">MRIPISPSPVLCLSLAALVACAGSATAAALSLPVALRPIVFYHGMGDSAHSKGMVQLFESIRDIAPGIFIHSISLAESESDDQRAGFFGNVNNQIELVCEQLKGIEELKDGFNAVGFSQGGQFLRAYIQRCNGPPVHNLVTVGSQHGGVSDIPGCVQAEDASCRLMRTIARSGVYSGYVRDHIVQAQYYKDPKNIERYLERSIFLPDINNELAIKNSTYAKRLTSINKLVMFMFKDDLTVKPKETAWFGFEDENGEIIDLEDQDQYKQDWLGLKTMDHAGKLVFDILEGEHMQFSLEDFTGKITKPYLLEVEDGNASLEDENDHRDQRKMGHRHRKGSSRHHDRGGRHGRNKNRLAIPRILGSDAHDQIVL</sequence>